<sequence>MTTKRIMGIIALVIVVVIAGFIFILYATIKTKSTSLNKYEPFKEWIGKTVTLNKETVLFKDKIPMNNNSDYPYMLLDSLHPQWRYVDEQKSIGDIEEIITFPKGTVLKLEKAIQYTNGVSGSSYPTIFGTITFEGKTYKTGYRWGERNVSKAFDKIENCWFFHQAPWQDKQDTAFYAFPTANWW</sequence>
<feature type="transmembrane region" description="Helical" evidence="1">
    <location>
        <begin position="6"/>
        <end position="29"/>
    </location>
</feature>
<dbReference type="RefSeq" id="WP_100677811.1">
    <property type="nucleotide sequence ID" value="NZ_NIPO01000001.1"/>
</dbReference>
<dbReference type="EMBL" id="NIPO01000001">
    <property type="protein sequence ID" value="PJR04250.1"/>
    <property type="molecule type" value="Genomic_DNA"/>
</dbReference>
<keyword evidence="1" id="KW-0472">Membrane</keyword>
<evidence type="ECO:0000256" key="1">
    <source>
        <dbReference type="SAM" id="Phobius"/>
    </source>
</evidence>
<accession>A0A2M9R5X7</accession>
<comment type="caution">
    <text evidence="2">The sequence shown here is derived from an EMBL/GenBank/DDBJ whole genome shotgun (WGS) entry which is preliminary data.</text>
</comment>
<name>A0A2M9R5X7_9FLAO</name>
<evidence type="ECO:0000313" key="3">
    <source>
        <dbReference type="Proteomes" id="UP000231960"/>
    </source>
</evidence>
<keyword evidence="1" id="KW-0812">Transmembrane</keyword>
<protein>
    <submittedName>
        <fullName evidence="2">Uncharacterized protein</fullName>
    </submittedName>
</protein>
<reference evidence="2 3" key="1">
    <citation type="submission" date="2017-06" db="EMBL/GenBank/DDBJ databases">
        <title>Description of Avrilella dinanensis gen. nov. sp. nov.</title>
        <authorList>
            <person name="Leyer C."/>
            <person name="Sassi M."/>
            <person name="Minet J."/>
            <person name="Kayal S."/>
            <person name="Cattoir V."/>
        </authorList>
    </citation>
    <scope>NUCLEOTIDE SEQUENCE [LARGE SCALE GENOMIC DNA]</scope>
    <source>
        <strain evidence="2 3">UR159</strain>
    </source>
</reference>
<keyword evidence="1" id="KW-1133">Transmembrane helix</keyword>
<evidence type="ECO:0000313" key="2">
    <source>
        <dbReference type="EMBL" id="PJR04250.1"/>
    </source>
</evidence>
<organism evidence="2 3">
    <name type="scientific">Avrilella dinanensis</name>
    <dbReference type="NCBI Taxonomy" id="2008672"/>
    <lineage>
        <taxon>Bacteria</taxon>
        <taxon>Pseudomonadati</taxon>
        <taxon>Bacteroidota</taxon>
        <taxon>Flavobacteriia</taxon>
        <taxon>Flavobacteriales</taxon>
        <taxon>Flavobacteriaceae</taxon>
        <taxon>Avrilella</taxon>
    </lineage>
</organism>
<dbReference type="AlphaFoldDB" id="A0A2M9R5X7"/>
<dbReference type="Proteomes" id="UP000231960">
    <property type="component" value="Unassembled WGS sequence"/>
</dbReference>
<proteinExistence type="predicted"/>
<dbReference type="OrthoDB" id="708770at2"/>
<keyword evidence="3" id="KW-1185">Reference proteome</keyword>
<gene>
    <name evidence="2" type="ORF">CDL10_06695</name>
</gene>